<keyword evidence="1" id="KW-0812">Transmembrane</keyword>
<dbReference type="EMBL" id="BAABJE010000001">
    <property type="protein sequence ID" value="GAA4781384.1"/>
    <property type="molecule type" value="Genomic_DNA"/>
</dbReference>
<dbReference type="Pfam" id="PF10882">
    <property type="entry name" value="bPH_5"/>
    <property type="match status" value="1"/>
</dbReference>
<sequence>MRREFAVPPPDLRWLILMPALGLIAGLVGIAFGAREEPRLWLMAIPMTLAVLLMSLLVRRRRVALEDDRLQIAGSMHGRTVRVAELDLAAARIVDLAEATALRPRFKTFGTSMPGFHAGHFRLRDRSQAFVLITGRSKVLMLPERGGRRLLLSLEKPQALLDALKAVTGDGGRR</sequence>
<protein>
    <recommendedName>
        <fullName evidence="2">Bacterial Pleckstrin homology domain-containing protein</fullName>
    </recommendedName>
</protein>
<keyword evidence="1" id="KW-0472">Membrane</keyword>
<comment type="caution">
    <text evidence="3">The sequence shown here is derived from an EMBL/GenBank/DDBJ whole genome shotgun (WGS) entry which is preliminary data.</text>
</comment>
<feature type="transmembrane region" description="Helical" evidence="1">
    <location>
        <begin position="40"/>
        <end position="58"/>
    </location>
</feature>
<evidence type="ECO:0000313" key="3">
    <source>
        <dbReference type="EMBL" id="GAA4781384.1"/>
    </source>
</evidence>
<feature type="domain" description="Bacterial Pleckstrin homology" evidence="2">
    <location>
        <begin position="63"/>
        <end position="166"/>
    </location>
</feature>
<dbReference type="InterPro" id="IPR027783">
    <property type="entry name" value="Bacterial_PH-related"/>
</dbReference>
<proteinExistence type="predicted"/>
<dbReference type="Proteomes" id="UP001499959">
    <property type="component" value="Unassembled WGS sequence"/>
</dbReference>
<accession>A0ABP9AHU5</accession>
<reference evidence="4" key="1">
    <citation type="journal article" date="2019" name="Int. J. Syst. Evol. Microbiol.">
        <title>The Global Catalogue of Microorganisms (GCM) 10K type strain sequencing project: providing services to taxonomists for standard genome sequencing and annotation.</title>
        <authorList>
            <consortium name="The Broad Institute Genomics Platform"/>
            <consortium name="The Broad Institute Genome Sequencing Center for Infectious Disease"/>
            <person name="Wu L."/>
            <person name="Ma J."/>
        </authorList>
    </citation>
    <scope>NUCLEOTIDE SEQUENCE [LARGE SCALE GENOMIC DNA]</scope>
    <source>
        <strain evidence="4">JCM 18204</strain>
    </source>
</reference>
<gene>
    <name evidence="3" type="ORF">GCM10023307_02120</name>
</gene>
<organism evidence="3 4">
    <name type="scientific">Lysobacter hankyongensis</name>
    <dbReference type="NCBI Taxonomy" id="1176535"/>
    <lineage>
        <taxon>Bacteria</taxon>
        <taxon>Pseudomonadati</taxon>
        <taxon>Pseudomonadota</taxon>
        <taxon>Gammaproteobacteria</taxon>
        <taxon>Lysobacterales</taxon>
        <taxon>Lysobacteraceae</taxon>
        <taxon>Lysobacter</taxon>
    </lineage>
</organism>
<keyword evidence="1" id="KW-1133">Transmembrane helix</keyword>
<evidence type="ECO:0000256" key="1">
    <source>
        <dbReference type="SAM" id="Phobius"/>
    </source>
</evidence>
<keyword evidence="4" id="KW-1185">Reference proteome</keyword>
<dbReference type="RefSeq" id="WP_345301419.1">
    <property type="nucleotide sequence ID" value="NZ_BAABJE010000001.1"/>
</dbReference>
<evidence type="ECO:0000259" key="2">
    <source>
        <dbReference type="Pfam" id="PF10882"/>
    </source>
</evidence>
<feature type="transmembrane region" description="Helical" evidence="1">
    <location>
        <begin position="12"/>
        <end position="34"/>
    </location>
</feature>
<evidence type="ECO:0000313" key="4">
    <source>
        <dbReference type="Proteomes" id="UP001499959"/>
    </source>
</evidence>
<name>A0ABP9AHU5_9GAMM</name>